<dbReference type="Pfam" id="PF08241">
    <property type="entry name" value="Methyltransf_11"/>
    <property type="match status" value="1"/>
</dbReference>
<dbReference type="InterPro" id="IPR029063">
    <property type="entry name" value="SAM-dependent_MTases_sf"/>
</dbReference>
<dbReference type="GO" id="GO:0008168">
    <property type="term" value="F:methyltransferase activity"/>
    <property type="evidence" value="ECO:0007669"/>
    <property type="project" value="UniProtKB-KW"/>
</dbReference>
<evidence type="ECO:0000313" key="2">
    <source>
        <dbReference type="EMBL" id="QOW21682.1"/>
    </source>
</evidence>
<gene>
    <name evidence="2" type="ORF">INQ42_10660</name>
</gene>
<feature type="domain" description="Methyltransferase type 11" evidence="1">
    <location>
        <begin position="34"/>
        <end position="124"/>
    </location>
</feature>
<dbReference type="Proteomes" id="UP000593932">
    <property type="component" value="Chromosome"/>
</dbReference>
<dbReference type="Gene3D" id="3.40.50.150">
    <property type="entry name" value="Vaccinia Virus protein VP39"/>
    <property type="match status" value="1"/>
</dbReference>
<dbReference type="InterPro" id="IPR013216">
    <property type="entry name" value="Methyltransf_11"/>
</dbReference>
<evidence type="ECO:0000313" key="3">
    <source>
        <dbReference type="Proteomes" id="UP000593932"/>
    </source>
</evidence>
<dbReference type="CDD" id="cd02440">
    <property type="entry name" value="AdoMet_MTases"/>
    <property type="match status" value="1"/>
</dbReference>
<dbReference type="EMBL" id="CP063657">
    <property type="protein sequence ID" value="QOW21682.1"/>
    <property type="molecule type" value="Genomic_DNA"/>
</dbReference>
<dbReference type="GO" id="GO:0032259">
    <property type="term" value="P:methylation"/>
    <property type="evidence" value="ECO:0007669"/>
    <property type="project" value="UniProtKB-KW"/>
</dbReference>
<keyword evidence="2" id="KW-0808">Transferase</keyword>
<keyword evidence="2" id="KW-0489">Methyltransferase</keyword>
<sequence length="470" mass="51601">MVQYQSFPSAAGDSRTLDKLLALKLPELSGRSFLDVGCNEGFFCGFARFLGAARSVGIDRSAEFVNRAKSRFPDCEFLAQDWSQLPEGLFDVILLASAVHYADDQPELIKRLVDKLAPDGVLVLELGLVSSPAAEWVKVKRGIDERYFPTMAQLKLTLAGFAWKWMGPSVNQAGDPVARHVVHIARRRPVAYLLMQPPGYGKSSLASELFHATAMPVVSGDRQISLLAKGNIAVSEPLRQAVADGYSPFRIDEAIRRVFDGGLESGLVDAWLAEADGRSFVLDMYVPEAHQARVEALLSARGYMPVRLNWDRIGQAPLSGAVMTQQAEAFYLSMVEQDSERDGESAVRIEPVGFVDEISVEGNALVIRGWAVDAGGNLPKDIAVKIGRRTLQAERVDRQLRPDVQSHLGLPHALVGYRLSLDSTGVRQASDLGSGFKVFVPEGVVFRLADARDRIFHGNQMQNQPLGEWE</sequence>
<reference evidence="2 3" key="1">
    <citation type="submission" date="2020-10" db="EMBL/GenBank/DDBJ databases">
        <title>complete genome sequencing of Lysobacter sp. H23M41.</title>
        <authorList>
            <person name="Bae J.-W."/>
            <person name="Lee S.-Y."/>
        </authorList>
    </citation>
    <scope>NUCLEOTIDE SEQUENCE [LARGE SCALE GENOMIC DNA]</scope>
    <source>
        <strain evidence="2 3">H23M41</strain>
    </source>
</reference>
<organism evidence="2 3">
    <name type="scientific">Novilysobacter avium</name>
    <dbReference type="NCBI Taxonomy" id="2781023"/>
    <lineage>
        <taxon>Bacteria</taxon>
        <taxon>Pseudomonadati</taxon>
        <taxon>Pseudomonadota</taxon>
        <taxon>Gammaproteobacteria</taxon>
        <taxon>Lysobacterales</taxon>
        <taxon>Lysobacteraceae</taxon>
        <taxon>Novilysobacter</taxon>
    </lineage>
</organism>
<dbReference type="PANTHER" id="PTHR43861">
    <property type="entry name" value="TRANS-ACONITATE 2-METHYLTRANSFERASE-RELATED"/>
    <property type="match status" value="1"/>
</dbReference>
<name>A0A7S6UJY5_9GAMM</name>
<keyword evidence="3" id="KW-1185">Reference proteome</keyword>
<dbReference type="RefSeq" id="WP_194034245.1">
    <property type="nucleotide sequence ID" value="NZ_CP063657.1"/>
</dbReference>
<evidence type="ECO:0000259" key="1">
    <source>
        <dbReference type="Pfam" id="PF08241"/>
    </source>
</evidence>
<accession>A0A7S6UJY5</accession>
<protein>
    <submittedName>
        <fullName evidence="2">Methyltransferase domain-containing protein</fullName>
    </submittedName>
</protein>
<proteinExistence type="predicted"/>
<dbReference type="SUPFAM" id="SSF53335">
    <property type="entry name" value="S-adenosyl-L-methionine-dependent methyltransferases"/>
    <property type="match status" value="1"/>
</dbReference>